<gene>
    <name evidence="6" type="primary">map</name>
    <name evidence="9" type="ORF">A3A97_00620</name>
</gene>
<comment type="similarity">
    <text evidence="6">Belongs to the peptidase M24A family. Methionine aminopeptidase type 1 subfamily.</text>
</comment>
<feature type="binding site" evidence="6">
    <location>
        <position position="171"/>
    </location>
    <ligand>
        <name>a divalent metal cation</name>
        <dbReference type="ChEBI" id="CHEBI:60240"/>
        <label>2</label>
        <note>catalytic</note>
    </ligand>
</feature>
<evidence type="ECO:0000256" key="7">
    <source>
        <dbReference type="RuleBase" id="RU003653"/>
    </source>
</evidence>
<protein>
    <recommendedName>
        <fullName evidence="6 7">Methionine aminopeptidase</fullName>
        <shortName evidence="6">MAP</shortName>
        <shortName evidence="6">MetAP</shortName>
        <ecNumber evidence="6 7">3.4.11.18</ecNumber>
    </recommendedName>
    <alternativeName>
        <fullName evidence="6">Peptidase M</fullName>
    </alternativeName>
</protein>
<keyword evidence="3 6" id="KW-0645">Protease</keyword>
<evidence type="ECO:0000256" key="6">
    <source>
        <dbReference type="HAMAP-Rule" id="MF_01974"/>
    </source>
</evidence>
<dbReference type="PRINTS" id="PR00599">
    <property type="entry name" value="MAPEPTIDASE"/>
</dbReference>
<evidence type="ECO:0000256" key="3">
    <source>
        <dbReference type="ARBA" id="ARBA00022670"/>
    </source>
</evidence>
<dbReference type="Gene3D" id="3.90.230.10">
    <property type="entry name" value="Creatinase/methionine aminopeptidase superfamily"/>
    <property type="match status" value="1"/>
</dbReference>
<dbReference type="InterPro" id="IPR000994">
    <property type="entry name" value="Pept_M24"/>
</dbReference>
<keyword evidence="2 6" id="KW-0031">Aminopeptidase</keyword>
<dbReference type="InterPro" id="IPR001714">
    <property type="entry name" value="Pept_M24_MAP"/>
</dbReference>
<sequence length="251" mass="26736">MSAKIEIKSKKDIDGMRESGHICAKILRKLIKMAQPGATPFDINKEAENLIELAGVETAFRGYQKFPAVICASLNSIAVHGVPSKIPLKEGDIIGLDFGVISNGWYSDSAFTVGVGNISYPASRLIHVTREALARGIGKAKVGNRIGDISSAIQFYIEKEGFSAIRELVGHGIGKNLHEPPHVPNYGVSGSGEKIVDGMVIAIEPIISAGSPNIRESKDGFGFETVDGSLVAHFEHTVAITTAGTEILTKI</sequence>
<dbReference type="HAMAP" id="MF_01974">
    <property type="entry name" value="MetAP_1"/>
    <property type="match status" value="1"/>
</dbReference>
<evidence type="ECO:0000256" key="2">
    <source>
        <dbReference type="ARBA" id="ARBA00022438"/>
    </source>
</evidence>
<dbReference type="Proteomes" id="UP000176951">
    <property type="component" value="Unassembled WGS sequence"/>
</dbReference>
<dbReference type="GO" id="GO:0004239">
    <property type="term" value="F:initiator methionyl aminopeptidase activity"/>
    <property type="evidence" value="ECO:0007669"/>
    <property type="project" value="UniProtKB-UniRule"/>
</dbReference>
<comment type="function">
    <text evidence="1 6">Removes the N-terminal methionine from nascent proteins. The N-terminal methionine is often cleaved when the second residue in the primary sequence is small and uncharged (Met-Ala-, Cys, Gly, Pro, Ser, Thr, or Val). Requires deformylation of the N(alpha)-formylated initiator methionine before it can be hydrolyzed.</text>
</comment>
<dbReference type="EMBL" id="MHSW01000014">
    <property type="protein sequence ID" value="OHA52038.1"/>
    <property type="molecule type" value="Genomic_DNA"/>
</dbReference>
<comment type="catalytic activity">
    <reaction evidence="6 7">
        <text>Release of N-terminal amino acids, preferentially methionine, from peptides and arylamides.</text>
        <dbReference type="EC" id="3.4.11.18"/>
    </reaction>
</comment>
<evidence type="ECO:0000313" key="10">
    <source>
        <dbReference type="Proteomes" id="UP000176951"/>
    </source>
</evidence>
<name>A0A1G2PUN3_9BACT</name>
<dbReference type="GO" id="GO:0070006">
    <property type="term" value="F:metalloaminopeptidase activity"/>
    <property type="evidence" value="ECO:0007669"/>
    <property type="project" value="UniProtKB-UniRule"/>
</dbReference>
<feature type="binding site" evidence="6">
    <location>
        <position position="80"/>
    </location>
    <ligand>
        <name>substrate</name>
    </ligand>
</feature>
<feature type="binding site" evidence="6">
    <location>
        <position position="108"/>
    </location>
    <ligand>
        <name>a divalent metal cation</name>
        <dbReference type="ChEBI" id="CHEBI:60240"/>
        <label>2</label>
        <note>catalytic</note>
    </ligand>
</feature>
<evidence type="ECO:0000256" key="4">
    <source>
        <dbReference type="ARBA" id="ARBA00022723"/>
    </source>
</evidence>
<feature type="binding site" evidence="6">
    <location>
        <position position="178"/>
    </location>
    <ligand>
        <name>substrate</name>
    </ligand>
</feature>
<comment type="cofactor">
    <cofactor evidence="6">
        <name>Co(2+)</name>
        <dbReference type="ChEBI" id="CHEBI:48828"/>
    </cofactor>
    <cofactor evidence="6">
        <name>Zn(2+)</name>
        <dbReference type="ChEBI" id="CHEBI:29105"/>
    </cofactor>
    <cofactor evidence="6">
        <name>Mn(2+)</name>
        <dbReference type="ChEBI" id="CHEBI:29035"/>
    </cofactor>
    <cofactor evidence="6">
        <name>Fe(2+)</name>
        <dbReference type="ChEBI" id="CHEBI:29033"/>
    </cofactor>
    <text evidence="6">Binds 2 divalent metal cations per subunit. Has a high-affinity and a low affinity metal-binding site. The true nature of the physiological cofactor is under debate. The enzyme is active with cobalt, zinc, manganese or divalent iron ions. Most likely, methionine aminopeptidases function as mononuclear Fe(2+)-metalloproteases under physiological conditions, and the catalytically relevant metal-binding site has been assigned to the histidine-containing high-affinity site.</text>
</comment>
<evidence type="ECO:0000256" key="1">
    <source>
        <dbReference type="ARBA" id="ARBA00002521"/>
    </source>
</evidence>
<dbReference type="InterPro" id="IPR036005">
    <property type="entry name" value="Creatinase/aminopeptidase-like"/>
</dbReference>
<evidence type="ECO:0000259" key="8">
    <source>
        <dbReference type="Pfam" id="PF00557"/>
    </source>
</evidence>
<dbReference type="SUPFAM" id="SSF55920">
    <property type="entry name" value="Creatinase/aminopeptidase"/>
    <property type="match status" value="1"/>
</dbReference>
<feature type="binding site" evidence="6">
    <location>
        <position position="108"/>
    </location>
    <ligand>
        <name>a divalent metal cation</name>
        <dbReference type="ChEBI" id="CHEBI:60240"/>
        <label>1</label>
    </ligand>
</feature>
<feature type="binding site" evidence="6">
    <location>
        <position position="204"/>
    </location>
    <ligand>
        <name>a divalent metal cation</name>
        <dbReference type="ChEBI" id="CHEBI:60240"/>
        <label>2</label>
        <note>catalytic</note>
    </ligand>
</feature>
<proteinExistence type="inferred from homology"/>
<dbReference type="GO" id="GO:0006508">
    <property type="term" value="P:proteolysis"/>
    <property type="evidence" value="ECO:0007669"/>
    <property type="project" value="UniProtKB-KW"/>
</dbReference>
<dbReference type="EC" id="3.4.11.18" evidence="6 7"/>
<feature type="binding site" evidence="6">
    <location>
        <position position="97"/>
    </location>
    <ligand>
        <name>a divalent metal cation</name>
        <dbReference type="ChEBI" id="CHEBI:60240"/>
        <label>1</label>
    </ligand>
</feature>
<feature type="binding site" evidence="6">
    <location>
        <position position="235"/>
    </location>
    <ligand>
        <name>a divalent metal cation</name>
        <dbReference type="ChEBI" id="CHEBI:60240"/>
        <label>1</label>
    </ligand>
</feature>
<dbReference type="PANTHER" id="PTHR43330">
    <property type="entry name" value="METHIONINE AMINOPEPTIDASE"/>
    <property type="match status" value="1"/>
</dbReference>
<dbReference type="GO" id="GO:0005829">
    <property type="term" value="C:cytosol"/>
    <property type="evidence" value="ECO:0007669"/>
    <property type="project" value="TreeGrafter"/>
</dbReference>
<evidence type="ECO:0000256" key="5">
    <source>
        <dbReference type="ARBA" id="ARBA00022801"/>
    </source>
</evidence>
<accession>A0A1G2PUN3</accession>
<feature type="binding site" evidence="6">
    <location>
        <position position="235"/>
    </location>
    <ligand>
        <name>a divalent metal cation</name>
        <dbReference type="ChEBI" id="CHEBI:60240"/>
        <label>2</label>
        <note>catalytic</note>
    </ligand>
</feature>
<reference evidence="9 10" key="1">
    <citation type="journal article" date="2016" name="Nat. Commun.">
        <title>Thousands of microbial genomes shed light on interconnected biogeochemical processes in an aquifer system.</title>
        <authorList>
            <person name="Anantharaman K."/>
            <person name="Brown C.T."/>
            <person name="Hug L.A."/>
            <person name="Sharon I."/>
            <person name="Castelle C.J."/>
            <person name="Probst A.J."/>
            <person name="Thomas B.C."/>
            <person name="Singh A."/>
            <person name="Wilkins M.J."/>
            <person name="Karaoz U."/>
            <person name="Brodie E.L."/>
            <person name="Williams K.H."/>
            <person name="Hubbard S.S."/>
            <person name="Banfield J.F."/>
        </authorList>
    </citation>
    <scope>NUCLEOTIDE SEQUENCE [LARGE SCALE GENOMIC DNA]</scope>
</reference>
<dbReference type="PANTHER" id="PTHR43330:SF27">
    <property type="entry name" value="METHIONINE AMINOPEPTIDASE"/>
    <property type="match status" value="1"/>
</dbReference>
<dbReference type="NCBIfam" id="TIGR00500">
    <property type="entry name" value="met_pdase_I"/>
    <property type="match status" value="1"/>
</dbReference>
<evidence type="ECO:0000313" key="9">
    <source>
        <dbReference type="EMBL" id="OHA52038.1"/>
    </source>
</evidence>
<dbReference type="Pfam" id="PF00557">
    <property type="entry name" value="Peptidase_M24"/>
    <property type="match status" value="1"/>
</dbReference>
<dbReference type="InterPro" id="IPR002467">
    <property type="entry name" value="Pept_M24A_MAP1"/>
</dbReference>
<dbReference type="AlphaFoldDB" id="A0A1G2PUN3"/>
<keyword evidence="4 6" id="KW-0479">Metal-binding</keyword>
<organism evidence="9 10">
    <name type="scientific">Candidatus Terrybacteria bacterium RIFCSPLOWO2_01_FULL_40_23</name>
    <dbReference type="NCBI Taxonomy" id="1802366"/>
    <lineage>
        <taxon>Bacteria</taxon>
        <taxon>Candidatus Terryibacteriota</taxon>
    </lineage>
</organism>
<keyword evidence="5 6" id="KW-0378">Hydrolase</keyword>
<comment type="subunit">
    <text evidence="6">Monomer.</text>
</comment>
<feature type="domain" description="Peptidase M24" evidence="8">
    <location>
        <begin position="15"/>
        <end position="241"/>
    </location>
</feature>
<dbReference type="GO" id="GO:0046872">
    <property type="term" value="F:metal ion binding"/>
    <property type="evidence" value="ECO:0007669"/>
    <property type="project" value="UniProtKB-UniRule"/>
</dbReference>
<dbReference type="CDD" id="cd01086">
    <property type="entry name" value="MetAP1"/>
    <property type="match status" value="1"/>
</dbReference>
<comment type="caution">
    <text evidence="9">The sequence shown here is derived from an EMBL/GenBank/DDBJ whole genome shotgun (WGS) entry which is preliminary data.</text>
</comment>